<dbReference type="GO" id="GO:0098831">
    <property type="term" value="C:presynaptic active zone cytoplasmic component"/>
    <property type="evidence" value="ECO:0007669"/>
    <property type="project" value="TreeGrafter"/>
</dbReference>
<protein>
    <submittedName>
        <fullName evidence="1">Uncharacterized protein</fullName>
    </submittedName>
</protein>
<accession>A0A3P7KG41</accession>
<evidence type="ECO:0000313" key="1">
    <source>
        <dbReference type="EMBL" id="VDN03095.1"/>
    </source>
</evidence>
<dbReference type="GO" id="GO:0016081">
    <property type="term" value="P:synaptic vesicle docking"/>
    <property type="evidence" value="ECO:0007669"/>
    <property type="project" value="TreeGrafter"/>
</dbReference>
<dbReference type="GO" id="GO:0099525">
    <property type="term" value="P:presynaptic dense core vesicle exocytosis"/>
    <property type="evidence" value="ECO:0007669"/>
    <property type="project" value="TreeGrafter"/>
</dbReference>
<dbReference type="GO" id="GO:0031594">
    <property type="term" value="C:neuromuscular junction"/>
    <property type="evidence" value="ECO:0007669"/>
    <property type="project" value="TreeGrafter"/>
</dbReference>
<dbReference type="SUPFAM" id="SSF49562">
    <property type="entry name" value="C2 domain (Calcium/lipid-binding domain, CaLB)"/>
    <property type="match status" value="1"/>
</dbReference>
<dbReference type="PANTHER" id="PTHR10480">
    <property type="entry name" value="PROTEIN UNC-13 HOMOLOG"/>
    <property type="match status" value="1"/>
</dbReference>
<dbReference type="Gene3D" id="2.60.40.150">
    <property type="entry name" value="C2 domain"/>
    <property type="match status" value="1"/>
</dbReference>
<evidence type="ECO:0000313" key="2">
    <source>
        <dbReference type="Proteomes" id="UP000271087"/>
    </source>
</evidence>
<dbReference type="GO" id="GO:0017075">
    <property type="term" value="F:syntaxin-1 binding"/>
    <property type="evidence" value="ECO:0007669"/>
    <property type="project" value="TreeGrafter"/>
</dbReference>
<dbReference type="GO" id="GO:0019992">
    <property type="term" value="F:diacylglycerol binding"/>
    <property type="evidence" value="ECO:0007669"/>
    <property type="project" value="InterPro"/>
</dbReference>
<dbReference type="GO" id="GO:0005516">
    <property type="term" value="F:calmodulin binding"/>
    <property type="evidence" value="ECO:0007669"/>
    <property type="project" value="TreeGrafter"/>
</dbReference>
<dbReference type="GO" id="GO:0030672">
    <property type="term" value="C:synaptic vesicle membrane"/>
    <property type="evidence" value="ECO:0007669"/>
    <property type="project" value="TreeGrafter"/>
</dbReference>
<sequence>ECHNSTDRIKIRVWDEDNDLKSKLRQKLTRESDDFLGQAIIEVRTLSGEMDVWYNLG</sequence>
<dbReference type="Proteomes" id="UP000271087">
    <property type="component" value="Unassembled WGS sequence"/>
</dbReference>
<dbReference type="GO" id="GO:0061789">
    <property type="term" value="P:dense core granule priming"/>
    <property type="evidence" value="ECO:0007669"/>
    <property type="project" value="TreeGrafter"/>
</dbReference>
<dbReference type="PANTHER" id="PTHR10480:SF12">
    <property type="entry name" value="UNC-13, ISOFORM E"/>
    <property type="match status" value="1"/>
</dbReference>
<reference evidence="1 2" key="1">
    <citation type="submission" date="2018-08" db="EMBL/GenBank/DDBJ databases">
        <authorList>
            <person name="Laetsch R D."/>
            <person name="Stevens L."/>
            <person name="Kumar S."/>
            <person name="Blaxter L. M."/>
        </authorList>
    </citation>
    <scope>NUCLEOTIDE SEQUENCE [LARGE SCALE GENOMIC DNA]</scope>
</reference>
<dbReference type="GO" id="GO:0042734">
    <property type="term" value="C:presynaptic membrane"/>
    <property type="evidence" value="ECO:0007669"/>
    <property type="project" value="TreeGrafter"/>
</dbReference>
<dbReference type="InterPro" id="IPR027080">
    <property type="entry name" value="Unc-13"/>
</dbReference>
<feature type="non-terminal residue" evidence="1">
    <location>
        <position position="1"/>
    </location>
</feature>
<dbReference type="GO" id="GO:0016082">
    <property type="term" value="P:synaptic vesicle priming"/>
    <property type="evidence" value="ECO:0007669"/>
    <property type="project" value="TreeGrafter"/>
</dbReference>
<dbReference type="AlphaFoldDB" id="A0A3P7KG41"/>
<keyword evidence="2" id="KW-1185">Reference proteome</keyword>
<gene>
    <name evidence="1" type="ORF">NOO_LOCUS13561</name>
</gene>
<organism evidence="1 2">
    <name type="scientific">Onchocerca ochengi</name>
    <name type="common">Filarial nematode worm</name>
    <dbReference type="NCBI Taxonomy" id="42157"/>
    <lineage>
        <taxon>Eukaryota</taxon>
        <taxon>Metazoa</taxon>
        <taxon>Ecdysozoa</taxon>
        <taxon>Nematoda</taxon>
        <taxon>Chromadorea</taxon>
        <taxon>Rhabditida</taxon>
        <taxon>Spirurina</taxon>
        <taxon>Spiruromorpha</taxon>
        <taxon>Filarioidea</taxon>
        <taxon>Onchocercidae</taxon>
        <taxon>Onchocerca</taxon>
    </lineage>
</organism>
<dbReference type="OrthoDB" id="5812618at2759"/>
<dbReference type="GO" id="GO:0035249">
    <property type="term" value="P:synaptic transmission, glutamatergic"/>
    <property type="evidence" value="ECO:0007669"/>
    <property type="project" value="TreeGrafter"/>
</dbReference>
<dbReference type="GO" id="GO:0043195">
    <property type="term" value="C:terminal bouton"/>
    <property type="evidence" value="ECO:0007669"/>
    <property type="project" value="TreeGrafter"/>
</dbReference>
<name>A0A3P7KG41_ONCOC</name>
<dbReference type="EMBL" id="UYRW01016357">
    <property type="protein sequence ID" value="VDN03095.1"/>
    <property type="molecule type" value="Genomic_DNA"/>
</dbReference>
<proteinExistence type="predicted"/>
<dbReference type="InterPro" id="IPR035892">
    <property type="entry name" value="C2_domain_sf"/>
</dbReference>